<dbReference type="WBParaSite" id="ACAC_0000427801-mRNA-1">
    <property type="protein sequence ID" value="ACAC_0000427801-mRNA-1"/>
    <property type="gene ID" value="ACAC_0000427801"/>
</dbReference>
<reference evidence="2" key="2">
    <citation type="submission" date="2017-02" db="UniProtKB">
        <authorList>
            <consortium name="WormBaseParasite"/>
        </authorList>
    </citation>
    <scope>IDENTIFICATION</scope>
</reference>
<evidence type="ECO:0000313" key="1">
    <source>
        <dbReference type="Proteomes" id="UP000035642"/>
    </source>
</evidence>
<evidence type="ECO:0000313" key="2">
    <source>
        <dbReference type="WBParaSite" id="ACAC_0000427801-mRNA-1"/>
    </source>
</evidence>
<dbReference type="Proteomes" id="UP000035642">
    <property type="component" value="Unassembled WGS sequence"/>
</dbReference>
<dbReference type="AlphaFoldDB" id="A0A0K0D2I3"/>
<accession>A0A0K0D2I3</accession>
<proteinExistence type="predicted"/>
<protein>
    <submittedName>
        <fullName evidence="2">DNA repair protein RecO</fullName>
    </submittedName>
</protein>
<dbReference type="STRING" id="6313.A0A0K0D2I3"/>
<organism evidence="1 2">
    <name type="scientific">Angiostrongylus cantonensis</name>
    <name type="common">Rat lungworm</name>
    <dbReference type="NCBI Taxonomy" id="6313"/>
    <lineage>
        <taxon>Eukaryota</taxon>
        <taxon>Metazoa</taxon>
        <taxon>Ecdysozoa</taxon>
        <taxon>Nematoda</taxon>
        <taxon>Chromadorea</taxon>
        <taxon>Rhabditida</taxon>
        <taxon>Rhabditina</taxon>
        <taxon>Rhabditomorpha</taxon>
        <taxon>Strongyloidea</taxon>
        <taxon>Metastrongylidae</taxon>
        <taxon>Angiostrongylus</taxon>
    </lineage>
</organism>
<reference evidence="1" key="1">
    <citation type="submission" date="2012-09" db="EMBL/GenBank/DDBJ databases">
        <authorList>
            <person name="Martin A.A."/>
        </authorList>
    </citation>
    <scope>NUCLEOTIDE SEQUENCE</scope>
</reference>
<keyword evidence="1" id="KW-1185">Reference proteome</keyword>
<sequence>MEIVTISQNSFLLRCVPHAAFVLPPTIGNGEIFGGIINFLTDIEFPCFVTGTPDVPAAQESFRRKCKAFFLDKDSEFLHGRLSEVHGLVLRNGELEPVVNFVHQSLGHCSVEV</sequence>
<name>A0A0K0D2I3_ANGCA</name>